<sequence length="674" mass="79284">MKSQLVYNVLHLKNKNADPIYIPNLGIIVDNISGKLIHKLSINNMNQYYNIELQFCNYQYSKIYEPLNHIFYKSYSKYVVGKKYNIVLNLNITNLIGQNIQSKKARVKLCDYLYIIQLRNIIKNKNYQIKPNKLDLFIKNHESSHDYMIPWHYIDIGKEYYFNFKNKNIYHNKSIKRIKFKRKGGIIETNNVSNVISKILSNDKYDKNKTLVIMPNNMINIYDDSTKTLHYEDIFNLQNESCKYDRIILHECNITFLTSIKNLIKNMNIKCVWIVNTFSFKHYFGDNNISSINNIFSFLNLWLNLNINKKKFHKIDVIKYIFTEFNNKYAIINYNLNTIKYLTFNASKIEQHIHDEYMKHYDHWLLNLTNDPNNKYSYSSKKKNNVIKSKIYNSLIILSLSNISKNQIIDFFKPKIVTTINASNNAKHNIIKLINKYQSANQISFLRFGQYDIIDLQEIVSNLHENKKKIETVLSNYNRYNKFKQCNEILVDCPICYGSENLTQSKLICGHTICLDCILNILPNSKKCPICNEHINVKKIAIIHSDTNTDSSFSNYFANLDKNSIILTNIMIGKKLPFCPAAILNICQNNFNSILVSIKSMKIINNIVILTTPDNITPKYDKIFIEKIICHIKLFFGQINVYKIQINFNDSCFEEESQNNKYDNKTQDLIPIYS</sequence>
<dbReference type="PROSITE" id="PS50089">
    <property type="entry name" value="ZF_RING_2"/>
    <property type="match status" value="1"/>
</dbReference>
<evidence type="ECO:0000259" key="5">
    <source>
        <dbReference type="PROSITE" id="PS50089"/>
    </source>
</evidence>
<keyword evidence="7" id="KW-1185">Reference proteome</keyword>
<protein>
    <recommendedName>
        <fullName evidence="5">RING-type domain-containing protein</fullName>
    </recommendedName>
</protein>
<evidence type="ECO:0000256" key="2">
    <source>
        <dbReference type="ARBA" id="ARBA00022771"/>
    </source>
</evidence>
<name>A0A167RHU9_9VIRU</name>
<dbReference type="InterPro" id="IPR013083">
    <property type="entry name" value="Znf_RING/FYVE/PHD"/>
</dbReference>
<evidence type="ECO:0000313" key="6">
    <source>
        <dbReference type="EMBL" id="ANB50701.1"/>
    </source>
</evidence>
<keyword evidence="3" id="KW-0862">Zinc</keyword>
<evidence type="ECO:0000256" key="4">
    <source>
        <dbReference type="PROSITE-ProRule" id="PRU00175"/>
    </source>
</evidence>
<organism evidence="6 7">
    <name type="scientific">Powai lake megavirus</name>
    <dbReference type="NCBI Taxonomy" id="1842663"/>
    <lineage>
        <taxon>Viruses</taxon>
        <taxon>Varidnaviria</taxon>
        <taxon>Bamfordvirae</taxon>
        <taxon>Nucleocytoviricota</taxon>
        <taxon>Megaviricetes</taxon>
        <taxon>Imitervirales</taxon>
        <taxon>Mimiviridae</taxon>
        <taxon>Megamimivirinae</taxon>
        <taxon>Megavirus</taxon>
        <taxon>Megavirus powaiense</taxon>
    </lineage>
</organism>
<dbReference type="KEGG" id="vg:80513063"/>
<dbReference type="EMBL" id="KU877344">
    <property type="protein sequence ID" value="ANB50701.1"/>
    <property type="molecule type" value="Genomic_DNA"/>
</dbReference>
<proteinExistence type="predicted"/>
<keyword evidence="1" id="KW-0479">Metal-binding</keyword>
<evidence type="ECO:0000256" key="3">
    <source>
        <dbReference type="ARBA" id="ARBA00022833"/>
    </source>
</evidence>
<evidence type="ECO:0000313" key="7">
    <source>
        <dbReference type="Proteomes" id="UP000241365"/>
    </source>
</evidence>
<accession>A0A167RHU9</accession>
<dbReference type="SMART" id="SM00184">
    <property type="entry name" value="RING"/>
    <property type="match status" value="1"/>
</dbReference>
<feature type="domain" description="RING-type" evidence="5">
    <location>
        <begin position="493"/>
        <end position="532"/>
    </location>
</feature>
<reference evidence="6 7" key="1">
    <citation type="journal article" date="2016" name="Genome Announc.">
        <title>Complete Genome Sequence of a New Megavirus Family Member Isolated from an Inland Water Lake for the First Time in India.</title>
        <authorList>
            <person name="Chatterjee A."/>
            <person name="Ali F."/>
            <person name="Bange D."/>
            <person name="Kondabagil K."/>
        </authorList>
    </citation>
    <scope>NUCLEOTIDE SEQUENCE [LARGE SCALE GENOMIC DNA]</scope>
    <source>
        <strain evidence="6">1</strain>
    </source>
</reference>
<dbReference type="Proteomes" id="UP000241365">
    <property type="component" value="Segment"/>
</dbReference>
<dbReference type="Pfam" id="PF13639">
    <property type="entry name" value="zf-RING_2"/>
    <property type="match status" value="1"/>
</dbReference>
<dbReference type="PANTHER" id="PTHR23041">
    <property type="entry name" value="RING FINGER DOMAIN-CONTAINING"/>
    <property type="match status" value="1"/>
</dbReference>
<dbReference type="CDD" id="cd16564">
    <property type="entry name" value="RING-HC_RNF222"/>
    <property type="match status" value="1"/>
</dbReference>
<dbReference type="PANTHER" id="PTHR23041:SF78">
    <property type="entry name" value="E3 UBIQUITIN-PROTEIN LIGASE RNF4"/>
    <property type="match status" value="1"/>
</dbReference>
<dbReference type="InterPro" id="IPR017907">
    <property type="entry name" value="Znf_RING_CS"/>
</dbReference>
<dbReference type="Gene3D" id="3.30.40.10">
    <property type="entry name" value="Zinc/RING finger domain, C3HC4 (zinc finger)"/>
    <property type="match status" value="1"/>
</dbReference>
<dbReference type="SUPFAM" id="SSF57850">
    <property type="entry name" value="RING/U-box"/>
    <property type="match status" value="1"/>
</dbReference>
<dbReference type="PROSITE" id="PS00518">
    <property type="entry name" value="ZF_RING_1"/>
    <property type="match status" value="1"/>
</dbReference>
<dbReference type="InterPro" id="IPR001841">
    <property type="entry name" value="Znf_RING"/>
</dbReference>
<keyword evidence="2 4" id="KW-0863">Zinc-finger</keyword>
<dbReference type="InterPro" id="IPR047134">
    <property type="entry name" value="RNF4"/>
</dbReference>
<dbReference type="GO" id="GO:0008270">
    <property type="term" value="F:zinc ion binding"/>
    <property type="evidence" value="ECO:0007669"/>
    <property type="project" value="UniProtKB-KW"/>
</dbReference>
<dbReference type="RefSeq" id="YP_010776452.1">
    <property type="nucleotide sequence ID" value="NC_075034.1"/>
</dbReference>
<evidence type="ECO:0000256" key="1">
    <source>
        <dbReference type="ARBA" id="ARBA00022723"/>
    </source>
</evidence>
<dbReference type="GeneID" id="80513063"/>